<comment type="caution">
    <text evidence="7">The sequence shown here is derived from an EMBL/GenBank/DDBJ whole genome shotgun (WGS) entry which is preliminary data.</text>
</comment>
<protein>
    <recommendedName>
        <fullName evidence="6">NADH:flavin oxidoreductase/NADH oxidase N-terminal domain-containing protein</fullName>
    </recommendedName>
</protein>
<dbReference type="InterPro" id="IPR001155">
    <property type="entry name" value="OxRdtase_FMN_N"/>
</dbReference>
<keyword evidence="4" id="KW-0560">Oxidoreductase</keyword>
<keyword evidence="2" id="KW-0285">Flavoprotein</keyword>
<dbReference type="InterPro" id="IPR013785">
    <property type="entry name" value="Aldolase_TIM"/>
</dbReference>
<evidence type="ECO:0000256" key="1">
    <source>
        <dbReference type="ARBA" id="ARBA00005979"/>
    </source>
</evidence>
<evidence type="ECO:0000313" key="7">
    <source>
        <dbReference type="EMBL" id="KAF8483810.1"/>
    </source>
</evidence>
<dbReference type="EMBL" id="WHVB01000004">
    <property type="protein sequence ID" value="KAF8483810.1"/>
    <property type="molecule type" value="Genomic_DNA"/>
</dbReference>
<proteinExistence type="inferred from homology"/>
<dbReference type="Proteomes" id="UP000759537">
    <property type="component" value="Unassembled WGS sequence"/>
</dbReference>
<dbReference type="Pfam" id="PF00724">
    <property type="entry name" value="Oxidored_FMN"/>
    <property type="match status" value="1"/>
</dbReference>
<reference evidence="7" key="1">
    <citation type="submission" date="2019-10" db="EMBL/GenBank/DDBJ databases">
        <authorList>
            <consortium name="DOE Joint Genome Institute"/>
            <person name="Kuo A."/>
            <person name="Miyauchi S."/>
            <person name="Kiss E."/>
            <person name="Drula E."/>
            <person name="Kohler A."/>
            <person name="Sanchez-Garcia M."/>
            <person name="Andreopoulos B."/>
            <person name="Barry K.W."/>
            <person name="Bonito G."/>
            <person name="Buee M."/>
            <person name="Carver A."/>
            <person name="Chen C."/>
            <person name="Cichocki N."/>
            <person name="Clum A."/>
            <person name="Culley D."/>
            <person name="Crous P.W."/>
            <person name="Fauchery L."/>
            <person name="Girlanda M."/>
            <person name="Hayes R."/>
            <person name="Keri Z."/>
            <person name="LaButti K."/>
            <person name="Lipzen A."/>
            <person name="Lombard V."/>
            <person name="Magnuson J."/>
            <person name="Maillard F."/>
            <person name="Morin E."/>
            <person name="Murat C."/>
            <person name="Nolan M."/>
            <person name="Ohm R."/>
            <person name="Pangilinan J."/>
            <person name="Pereira M."/>
            <person name="Perotto S."/>
            <person name="Peter M."/>
            <person name="Riley R."/>
            <person name="Sitrit Y."/>
            <person name="Stielow B."/>
            <person name="Szollosi G."/>
            <person name="Zifcakova L."/>
            <person name="Stursova M."/>
            <person name="Spatafora J.W."/>
            <person name="Tedersoo L."/>
            <person name="Vaario L.-M."/>
            <person name="Yamada A."/>
            <person name="Yan M."/>
            <person name="Wang P."/>
            <person name="Xu J."/>
            <person name="Bruns T."/>
            <person name="Baldrian P."/>
            <person name="Vilgalys R."/>
            <person name="Henrissat B."/>
            <person name="Grigoriev I.V."/>
            <person name="Hibbett D."/>
            <person name="Nagy L.G."/>
            <person name="Martin F.M."/>
        </authorList>
    </citation>
    <scope>NUCLEOTIDE SEQUENCE</scope>
    <source>
        <strain evidence="7">Prilba</strain>
    </source>
</reference>
<organism evidence="7 8">
    <name type="scientific">Russula ochroleuca</name>
    <dbReference type="NCBI Taxonomy" id="152965"/>
    <lineage>
        <taxon>Eukaryota</taxon>
        <taxon>Fungi</taxon>
        <taxon>Dikarya</taxon>
        <taxon>Basidiomycota</taxon>
        <taxon>Agaricomycotina</taxon>
        <taxon>Agaricomycetes</taxon>
        <taxon>Russulales</taxon>
        <taxon>Russulaceae</taxon>
        <taxon>Russula</taxon>
    </lineage>
</organism>
<dbReference type="SUPFAM" id="SSF51395">
    <property type="entry name" value="FMN-linked oxidoreductases"/>
    <property type="match status" value="1"/>
</dbReference>
<feature type="transmembrane region" description="Helical" evidence="5">
    <location>
        <begin position="479"/>
        <end position="504"/>
    </location>
</feature>
<keyword evidence="5" id="KW-0472">Membrane</keyword>
<evidence type="ECO:0000256" key="5">
    <source>
        <dbReference type="SAM" id="Phobius"/>
    </source>
</evidence>
<evidence type="ECO:0000259" key="6">
    <source>
        <dbReference type="Pfam" id="PF00724"/>
    </source>
</evidence>
<evidence type="ECO:0000256" key="3">
    <source>
        <dbReference type="ARBA" id="ARBA00022643"/>
    </source>
</evidence>
<accession>A0A9P5N1K5</accession>
<evidence type="ECO:0000256" key="2">
    <source>
        <dbReference type="ARBA" id="ARBA00022630"/>
    </source>
</evidence>
<dbReference type="PANTHER" id="PTHR43656">
    <property type="entry name" value="BINDING OXIDOREDUCTASE, PUTATIVE (AFU_ORTHOLOGUE AFUA_2G08260)-RELATED"/>
    <property type="match status" value="1"/>
</dbReference>
<dbReference type="Gene3D" id="3.20.20.70">
    <property type="entry name" value="Aldolase class I"/>
    <property type="match status" value="1"/>
</dbReference>
<evidence type="ECO:0000313" key="8">
    <source>
        <dbReference type="Proteomes" id="UP000759537"/>
    </source>
</evidence>
<sequence>MKNSHASHPKVLQPVALPSGLIMSNGLVKVAMYEHMASLFGGLPNAHHLALYNLWSQGGWGMIITGNVQVSRDHLTLGKDMVVPETITSNTLHSYKALARAMRPVSEQNLSKNQGDVSMPRTLIIMQVSHAGRQSPIVLGGRFPFVPPLAPSALGLGRSASGWFARLTYKIGFPTPRIMSLQDIDSVVNRFMLSATLAHDAGFDGIELHASHGYLLAQFISPKSNVRDDAYSANHAPLYLLQRIVTSIRAVLPRPFVLGVKLNSSDYVGAGSVHDPRAEEEAEDRAVAHVVDVARWDMVDFIEVSGGDYENPSFLPSSRQAFFARFARKARSAIHALTSPSRHPLVILTGGMQSPTIFQDALAQGHADLVGVGRGSVLAPDLPLLLREFYARRQSGAPDGDGDENMGRFFLFKQPTLSYAETPLIRVAASVLRSLGILPLPSLIGAGTTMAWYVVAMGSISKGGKVNYRMGGIRAVVQIWLPELQTLAILFCCCVACYASFYMWSHFGNDSFLST</sequence>
<dbReference type="PANTHER" id="PTHR43656:SF2">
    <property type="entry name" value="BINDING OXIDOREDUCTASE, PUTATIVE (AFU_ORTHOLOGUE AFUA_2G08260)-RELATED"/>
    <property type="match status" value="1"/>
</dbReference>
<evidence type="ECO:0000256" key="4">
    <source>
        <dbReference type="ARBA" id="ARBA00023002"/>
    </source>
</evidence>
<gene>
    <name evidence="7" type="ORF">DFH94DRAFT_325715</name>
</gene>
<keyword evidence="5" id="KW-1133">Transmembrane helix</keyword>
<keyword evidence="5" id="KW-0812">Transmembrane</keyword>
<dbReference type="OrthoDB" id="1663137at2759"/>
<name>A0A9P5N1K5_9AGAM</name>
<reference evidence="7" key="2">
    <citation type="journal article" date="2020" name="Nat. Commun.">
        <title>Large-scale genome sequencing of mycorrhizal fungi provides insights into the early evolution of symbiotic traits.</title>
        <authorList>
            <person name="Miyauchi S."/>
            <person name="Kiss E."/>
            <person name="Kuo A."/>
            <person name="Drula E."/>
            <person name="Kohler A."/>
            <person name="Sanchez-Garcia M."/>
            <person name="Morin E."/>
            <person name="Andreopoulos B."/>
            <person name="Barry K.W."/>
            <person name="Bonito G."/>
            <person name="Buee M."/>
            <person name="Carver A."/>
            <person name="Chen C."/>
            <person name="Cichocki N."/>
            <person name="Clum A."/>
            <person name="Culley D."/>
            <person name="Crous P.W."/>
            <person name="Fauchery L."/>
            <person name="Girlanda M."/>
            <person name="Hayes R.D."/>
            <person name="Keri Z."/>
            <person name="LaButti K."/>
            <person name="Lipzen A."/>
            <person name="Lombard V."/>
            <person name="Magnuson J."/>
            <person name="Maillard F."/>
            <person name="Murat C."/>
            <person name="Nolan M."/>
            <person name="Ohm R.A."/>
            <person name="Pangilinan J."/>
            <person name="Pereira M.F."/>
            <person name="Perotto S."/>
            <person name="Peter M."/>
            <person name="Pfister S."/>
            <person name="Riley R."/>
            <person name="Sitrit Y."/>
            <person name="Stielow J.B."/>
            <person name="Szollosi G."/>
            <person name="Zifcakova L."/>
            <person name="Stursova M."/>
            <person name="Spatafora J.W."/>
            <person name="Tedersoo L."/>
            <person name="Vaario L.M."/>
            <person name="Yamada A."/>
            <person name="Yan M."/>
            <person name="Wang P."/>
            <person name="Xu J."/>
            <person name="Bruns T."/>
            <person name="Baldrian P."/>
            <person name="Vilgalys R."/>
            <person name="Dunand C."/>
            <person name="Henrissat B."/>
            <person name="Grigoriev I.V."/>
            <person name="Hibbett D."/>
            <person name="Nagy L.G."/>
            <person name="Martin F.M."/>
        </authorList>
    </citation>
    <scope>NUCLEOTIDE SEQUENCE</scope>
    <source>
        <strain evidence="7">Prilba</strain>
    </source>
</reference>
<feature type="domain" description="NADH:flavin oxidoreductase/NADH oxidase N-terminal" evidence="6">
    <location>
        <begin position="21"/>
        <end position="383"/>
    </location>
</feature>
<keyword evidence="8" id="KW-1185">Reference proteome</keyword>
<keyword evidence="3" id="KW-0288">FMN</keyword>
<dbReference type="InterPro" id="IPR051799">
    <property type="entry name" value="NADH_flavin_oxidoreductase"/>
</dbReference>
<dbReference type="GO" id="GO:0016491">
    <property type="term" value="F:oxidoreductase activity"/>
    <property type="evidence" value="ECO:0007669"/>
    <property type="project" value="UniProtKB-KW"/>
</dbReference>
<dbReference type="AlphaFoldDB" id="A0A9P5N1K5"/>
<dbReference type="GO" id="GO:0010181">
    <property type="term" value="F:FMN binding"/>
    <property type="evidence" value="ECO:0007669"/>
    <property type="project" value="InterPro"/>
</dbReference>
<comment type="similarity">
    <text evidence="1">Belongs to the NADH:flavin oxidoreductase/NADH oxidase family.</text>
</comment>
<feature type="transmembrane region" description="Helical" evidence="5">
    <location>
        <begin position="435"/>
        <end position="458"/>
    </location>
</feature>